<feature type="domain" description="AMP-binding enzyme C-terminal" evidence="3">
    <location>
        <begin position="392"/>
        <end position="466"/>
    </location>
</feature>
<dbReference type="Pfam" id="PF00501">
    <property type="entry name" value="AMP-binding"/>
    <property type="match status" value="1"/>
</dbReference>
<dbReference type="Proteomes" id="UP001304298">
    <property type="component" value="Unassembled WGS sequence"/>
</dbReference>
<feature type="domain" description="AMP-dependent synthetase/ligase" evidence="2">
    <location>
        <begin position="13"/>
        <end position="341"/>
    </location>
</feature>
<dbReference type="EMBL" id="JAYFSI010000004">
    <property type="protein sequence ID" value="MEA5362104.1"/>
    <property type="molecule type" value="Genomic_DNA"/>
</dbReference>
<dbReference type="Pfam" id="PF13193">
    <property type="entry name" value="AMP-binding_C"/>
    <property type="match status" value="1"/>
</dbReference>
<dbReference type="SUPFAM" id="SSF56801">
    <property type="entry name" value="Acetyl-CoA synthetase-like"/>
    <property type="match status" value="1"/>
</dbReference>
<dbReference type="PANTHER" id="PTHR43201:SF8">
    <property type="entry name" value="ACYL-COA SYNTHETASE FAMILY MEMBER 3"/>
    <property type="match status" value="1"/>
</dbReference>
<comment type="caution">
    <text evidence="4">The sequence shown here is derived from an EMBL/GenBank/DDBJ whole genome shotgun (WGS) entry which is preliminary data.</text>
</comment>
<dbReference type="Gene3D" id="3.40.50.12780">
    <property type="entry name" value="N-terminal domain of ligase-like"/>
    <property type="match status" value="1"/>
</dbReference>
<evidence type="ECO:0000259" key="3">
    <source>
        <dbReference type="Pfam" id="PF13193"/>
    </source>
</evidence>
<dbReference type="PROSITE" id="PS00455">
    <property type="entry name" value="AMP_BINDING"/>
    <property type="match status" value="1"/>
</dbReference>
<evidence type="ECO:0000256" key="1">
    <source>
        <dbReference type="ARBA" id="ARBA00006432"/>
    </source>
</evidence>
<gene>
    <name evidence="4" type="ORF">VA596_21395</name>
</gene>
<protein>
    <submittedName>
        <fullName evidence="4">Acyl-CoA synthetase</fullName>
    </submittedName>
</protein>
<evidence type="ECO:0000313" key="4">
    <source>
        <dbReference type="EMBL" id="MEA5362104.1"/>
    </source>
</evidence>
<dbReference type="InterPro" id="IPR020845">
    <property type="entry name" value="AMP-binding_CS"/>
</dbReference>
<sequence length="474" mass="49973">MPDPLFPALTSASGKEALRFGEQALTYTELAAVAGSLAAELPRDRVAVWATPTLHTSVAVVAALLAGVPAVPVNPKIGERELAHIVADSEPQLVLAEPGVELPAGLADLPRRDIPLTGPDTPLTEEPDAEAPALIVYTSGTTGPPKGVVLPRRSIATTLDALEDAWAWTADDVLVHALPLFHVHGLILGILGPLRRGGSVRHLGRFSTDGVARELKAGATMVFGVPTMYHRIAGEVGGDNALADALRGARLLVSGSAALPVHDHQRITEATGQQVVERYGMTETLMNTSVRADGERKPGTVGVPLGGVDLRLIGDAGEVIDDVETVGEIQVRGPNLFTEYLNRPDATAAALDGGWFRTGDMATRDSDGYVKIVGRKATDLIKSGGYKIGAGEIENALLEHPGVAEAAVTGEPDDDLGERIVAWIVPEGARPSAEELADHVARLLAPHKRPRVVRYLDALPRNDMGKVLKRALGE</sequence>
<dbReference type="InterPro" id="IPR045851">
    <property type="entry name" value="AMP-bd_C_sf"/>
</dbReference>
<dbReference type="RefSeq" id="WP_323329570.1">
    <property type="nucleotide sequence ID" value="NZ_JAYFSI010000004.1"/>
</dbReference>
<evidence type="ECO:0000313" key="5">
    <source>
        <dbReference type="Proteomes" id="UP001304298"/>
    </source>
</evidence>
<dbReference type="NCBIfam" id="NF005858">
    <property type="entry name" value="PRK07787.1"/>
    <property type="match status" value="1"/>
</dbReference>
<organism evidence="4 5">
    <name type="scientific">Amycolatopsis heterodermiae</name>
    <dbReference type="NCBI Taxonomy" id="3110235"/>
    <lineage>
        <taxon>Bacteria</taxon>
        <taxon>Bacillati</taxon>
        <taxon>Actinomycetota</taxon>
        <taxon>Actinomycetes</taxon>
        <taxon>Pseudonocardiales</taxon>
        <taxon>Pseudonocardiaceae</taxon>
        <taxon>Amycolatopsis</taxon>
    </lineage>
</organism>
<keyword evidence="5" id="KW-1185">Reference proteome</keyword>
<dbReference type="InterPro" id="IPR025110">
    <property type="entry name" value="AMP-bd_C"/>
</dbReference>
<dbReference type="Gene3D" id="3.30.300.30">
    <property type="match status" value="1"/>
</dbReference>
<comment type="similarity">
    <text evidence="1">Belongs to the ATP-dependent AMP-binding enzyme family.</text>
</comment>
<evidence type="ECO:0000259" key="2">
    <source>
        <dbReference type="Pfam" id="PF00501"/>
    </source>
</evidence>
<dbReference type="CDD" id="cd05941">
    <property type="entry name" value="MCS"/>
    <property type="match status" value="1"/>
</dbReference>
<reference evidence="4 5" key="1">
    <citation type="submission" date="2023-12" db="EMBL/GenBank/DDBJ databases">
        <title>Amycolatopsis sp. V23-08.</title>
        <authorList>
            <person name="Somphong A."/>
        </authorList>
    </citation>
    <scope>NUCLEOTIDE SEQUENCE [LARGE SCALE GENOMIC DNA]</scope>
    <source>
        <strain evidence="4 5">V23-08</strain>
    </source>
</reference>
<dbReference type="InterPro" id="IPR000873">
    <property type="entry name" value="AMP-dep_synth/lig_dom"/>
</dbReference>
<accession>A0ABU5R8X1</accession>
<dbReference type="PANTHER" id="PTHR43201">
    <property type="entry name" value="ACYL-COA SYNTHETASE"/>
    <property type="match status" value="1"/>
</dbReference>
<dbReference type="InterPro" id="IPR042099">
    <property type="entry name" value="ANL_N_sf"/>
</dbReference>
<name>A0ABU5R8X1_9PSEU</name>
<proteinExistence type="inferred from homology"/>